<organism evidence="2 3">
    <name type="scientific">Nonomuraea longispora</name>
    <dbReference type="NCBI Taxonomy" id="1848320"/>
    <lineage>
        <taxon>Bacteria</taxon>
        <taxon>Bacillati</taxon>
        <taxon>Actinomycetota</taxon>
        <taxon>Actinomycetes</taxon>
        <taxon>Streptosporangiales</taxon>
        <taxon>Streptosporangiaceae</taxon>
        <taxon>Nonomuraea</taxon>
    </lineage>
</organism>
<dbReference type="PROSITE" id="PS51257">
    <property type="entry name" value="PROKAR_LIPOPROTEIN"/>
    <property type="match status" value="1"/>
</dbReference>
<comment type="caution">
    <text evidence="2">The sequence shown here is derived from an EMBL/GenBank/DDBJ whole genome shotgun (WGS) entry which is preliminary data.</text>
</comment>
<dbReference type="RefSeq" id="WP_132338891.1">
    <property type="nucleotide sequence ID" value="NZ_SMJZ01000185.1"/>
</dbReference>
<keyword evidence="3" id="KW-1185">Reference proteome</keyword>
<dbReference type="AlphaFoldDB" id="A0A4R4N0J0"/>
<proteinExistence type="predicted"/>
<accession>A0A4R4N0J0</accession>
<evidence type="ECO:0000313" key="3">
    <source>
        <dbReference type="Proteomes" id="UP000295157"/>
    </source>
</evidence>
<feature type="signal peptide" evidence="1">
    <location>
        <begin position="1"/>
        <end position="25"/>
    </location>
</feature>
<dbReference type="Proteomes" id="UP000295157">
    <property type="component" value="Unassembled WGS sequence"/>
</dbReference>
<reference evidence="2 3" key="1">
    <citation type="submission" date="2019-02" db="EMBL/GenBank/DDBJ databases">
        <title>Draft genome sequences of novel Actinobacteria.</title>
        <authorList>
            <person name="Sahin N."/>
            <person name="Ay H."/>
            <person name="Saygin H."/>
        </authorList>
    </citation>
    <scope>NUCLEOTIDE SEQUENCE [LARGE SCALE GENOMIC DNA]</scope>
    <source>
        <strain evidence="2 3">KC201</strain>
    </source>
</reference>
<evidence type="ECO:0000313" key="2">
    <source>
        <dbReference type="EMBL" id="TDC00533.1"/>
    </source>
</evidence>
<dbReference type="OrthoDB" id="3403621at2"/>
<gene>
    <name evidence="2" type="ORF">E1267_34370</name>
</gene>
<evidence type="ECO:0000256" key="1">
    <source>
        <dbReference type="SAM" id="SignalP"/>
    </source>
</evidence>
<protein>
    <recommendedName>
        <fullName evidence="4">Lipoprotein</fullName>
    </recommendedName>
</protein>
<keyword evidence="1" id="KW-0732">Signal</keyword>
<sequence>MPYRHHVRTILPLAALAVLCGCGGAAETAAPSPSTTSDKKHRLEAAKADCMKQKGFKYVPFVSRSQKPDTDESRKRAAGDYQALRKYREKYGFGVFAMYVYPKEMGNPAVEPENPEVNPNWEIQSSLSKAQLGVYQKAQDACMVTAAGQVLGLKLKSGADYYAEQNKIRERELARAVNSDPALVELAGAMATCLKSKGHAISDTTPLAMAKRGPEMFRAQEDKLGREQRDDVPDVAPPAKEGELSMTYAPSLTPVEARPYLNRETKAALDDLECGKDFYPAYLPREQAIDKQVSDRLGM</sequence>
<feature type="chain" id="PRO_5020533840" description="Lipoprotein" evidence="1">
    <location>
        <begin position="26"/>
        <end position="299"/>
    </location>
</feature>
<name>A0A4R4N0J0_9ACTN</name>
<dbReference type="EMBL" id="SMJZ01000185">
    <property type="protein sequence ID" value="TDC00533.1"/>
    <property type="molecule type" value="Genomic_DNA"/>
</dbReference>
<evidence type="ECO:0008006" key="4">
    <source>
        <dbReference type="Google" id="ProtNLM"/>
    </source>
</evidence>